<dbReference type="Proteomes" id="UP000189632">
    <property type="component" value="Chromosome"/>
</dbReference>
<gene>
    <name evidence="1" type="ORF">BBC0122_016960</name>
</gene>
<protein>
    <submittedName>
        <fullName evidence="1">Uncharacterized protein</fullName>
    </submittedName>
</protein>
<dbReference type="EMBL" id="CP015625">
    <property type="protein sequence ID" value="AQT47797.1"/>
    <property type="molecule type" value="Genomic_DNA"/>
</dbReference>
<name>A0A1U9MIL8_9HYPH</name>
<sequence length="52" mass="5838">MAVVTAPYLFEGRAKIIGLRDKLFAGLLAALSIVYREPQENPLMMPKYKAEI</sequence>
<dbReference type="KEGG" id="bapi:BBC0122_016960"/>
<proteinExistence type="predicted"/>
<organism evidence="1 2">
    <name type="scientific">Bartonella choladocola</name>
    <dbReference type="NCBI Taxonomy" id="2750995"/>
    <lineage>
        <taxon>Bacteria</taxon>
        <taxon>Pseudomonadati</taxon>
        <taxon>Pseudomonadota</taxon>
        <taxon>Alphaproteobacteria</taxon>
        <taxon>Hyphomicrobiales</taxon>
        <taxon>Bartonellaceae</taxon>
        <taxon>Bartonella</taxon>
    </lineage>
</organism>
<accession>A0A1U9MIL8</accession>
<keyword evidence="2" id="KW-1185">Reference proteome</keyword>
<dbReference type="RefSeq" id="WP_188318017.1">
    <property type="nucleotide sequence ID" value="NZ_CP015625.1"/>
</dbReference>
<evidence type="ECO:0000313" key="1">
    <source>
        <dbReference type="EMBL" id="AQT47797.1"/>
    </source>
</evidence>
<reference evidence="1 2" key="1">
    <citation type="submission" date="2016-11" db="EMBL/GenBank/DDBJ databases">
        <title>Comparative genomics of Bartonella apis.</title>
        <authorList>
            <person name="Engel P."/>
        </authorList>
    </citation>
    <scope>NUCLEOTIDE SEQUENCE [LARGE SCALE GENOMIC DNA]</scope>
    <source>
        <strain evidence="1 2">BBC0122</strain>
    </source>
</reference>
<dbReference type="AlphaFoldDB" id="A0A1U9MIL8"/>
<evidence type="ECO:0000313" key="2">
    <source>
        <dbReference type="Proteomes" id="UP000189632"/>
    </source>
</evidence>